<accession>A0A520XDN3</accession>
<dbReference type="Pfam" id="PF02599">
    <property type="entry name" value="CsrA"/>
    <property type="match status" value="1"/>
</dbReference>
<evidence type="ECO:0000256" key="3">
    <source>
        <dbReference type="ARBA" id="ARBA00022845"/>
    </source>
</evidence>
<comment type="caution">
    <text evidence="6">The sequence shown here is derived from an EMBL/GenBank/DDBJ whole genome shotgun (WGS) entry which is preliminary data.</text>
</comment>
<comment type="function">
    <text evidence="5">A translational regulator that binds mRNA to regulate translation initiation and/or mRNA stability. Usually binds in the 5'-UTR at or near the Shine-Dalgarno sequence preventing ribosome-binding, thus repressing translation. Its main target seems to be the major flagellin gene, while its function is anatagonized by FliW.</text>
</comment>
<keyword evidence="2 5" id="KW-0678">Repressor</keyword>
<organism evidence="6 7">
    <name type="scientific">Candidatus Acidulodesulfobacterium acidiphilum</name>
    <dbReference type="NCBI Taxonomy" id="2597224"/>
    <lineage>
        <taxon>Bacteria</taxon>
        <taxon>Deltaproteobacteria</taxon>
        <taxon>Candidatus Acidulodesulfobacterales</taxon>
        <taxon>Candidatus Acidulodesulfobacterium</taxon>
    </lineage>
</organism>
<evidence type="ECO:0000313" key="7">
    <source>
        <dbReference type="Proteomes" id="UP000322454"/>
    </source>
</evidence>
<evidence type="ECO:0000313" key="6">
    <source>
        <dbReference type="EMBL" id="RZV39323.1"/>
    </source>
</evidence>
<evidence type="ECO:0000256" key="4">
    <source>
        <dbReference type="ARBA" id="ARBA00022884"/>
    </source>
</evidence>
<dbReference type="AlphaFoldDB" id="A0A520XDN3"/>
<proteinExistence type="inferred from homology"/>
<comment type="subcellular location">
    <subcellularLocation>
        <location evidence="5">Cytoplasm</location>
    </subcellularLocation>
</comment>
<dbReference type="InterPro" id="IPR003751">
    <property type="entry name" value="CsrA"/>
</dbReference>
<comment type="subunit">
    <text evidence="5">Homodimer; the beta-strands of each monomer intercalate to form a hydrophobic core, while the alpha-helices form wings that extend away from the core.</text>
</comment>
<keyword evidence="1 5" id="KW-0963">Cytoplasm</keyword>
<dbReference type="HAMAP" id="MF_00167">
    <property type="entry name" value="CsrA"/>
    <property type="match status" value="1"/>
</dbReference>
<evidence type="ECO:0000256" key="1">
    <source>
        <dbReference type="ARBA" id="ARBA00022490"/>
    </source>
</evidence>
<dbReference type="GO" id="GO:0005829">
    <property type="term" value="C:cytosol"/>
    <property type="evidence" value="ECO:0007669"/>
    <property type="project" value="TreeGrafter"/>
</dbReference>
<dbReference type="GO" id="GO:0048027">
    <property type="term" value="F:mRNA 5'-UTR binding"/>
    <property type="evidence" value="ECO:0007669"/>
    <property type="project" value="UniProtKB-UniRule"/>
</dbReference>
<dbReference type="SUPFAM" id="SSF117130">
    <property type="entry name" value="CsrA-like"/>
    <property type="match status" value="1"/>
</dbReference>
<dbReference type="EMBL" id="SHMQ01000011">
    <property type="protein sequence ID" value="RZV39323.1"/>
    <property type="molecule type" value="Genomic_DNA"/>
</dbReference>
<dbReference type="NCBIfam" id="TIGR00202">
    <property type="entry name" value="csrA"/>
    <property type="match status" value="1"/>
</dbReference>
<dbReference type="Gene3D" id="2.60.40.4380">
    <property type="entry name" value="Translational regulator CsrA"/>
    <property type="match status" value="1"/>
</dbReference>
<comment type="similarity">
    <text evidence="5">Belongs to the CsrA/RsmA family.</text>
</comment>
<protein>
    <recommendedName>
        <fullName evidence="5">Translational regulator CsrA</fullName>
    </recommendedName>
</protein>
<reference evidence="6 7" key="1">
    <citation type="submission" date="2019-01" db="EMBL/GenBank/DDBJ databases">
        <title>Insights into ecological role of a new deltaproteobacterial order Candidatus Sinidesulfobacterales (Sva0485) by metagenomics and metatranscriptomics.</title>
        <authorList>
            <person name="Tan S."/>
            <person name="Liu J."/>
            <person name="Fang Y."/>
            <person name="Hedlund B."/>
            <person name="Lian Z.-H."/>
            <person name="Huang L.-Y."/>
            <person name="Li J.-T."/>
            <person name="Huang L.-N."/>
            <person name="Li W.-J."/>
            <person name="Jiang H.-C."/>
            <person name="Dong H.-L."/>
            <person name="Shu W.-S."/>
        </authorList>
    </citation>
    <scope>NUCLEOTIDE SEQUENCE [LARGE SCALE GENOMIC DNA]</scope>
    <source>
        <strain evidence="6">AP4</strain>
    </source>
</reference>
<dbReference type="PANTHER" id="PTHR34984:SF1">
    <property type="entry name" value="CARBON STORAGE REGULATOR"/>
    <property type="match status" value="1"/>
</dbReference>
<dbReference type="NCBIfam" id="NF002469">
    <property type="entry name" value="PRK01712.1"/>
    <property type="match status" value="1"/>
</dbReference>
<dbReference type="InterPro" id="IPR036107">
    <property type="entry name" value="CsrA_sf"/>
</dbReference>
<dbReference type="PANTHER" id="PTHR34984">
    <property type="entry name" value="CARBON STORAGE REGULATOR"/>
    <property type="match status" value="1"/>
</dbReference>
<gene>
    <name evidence="5 6" type="primary">csrA</name>
    <name evidence="6" type="ORF">EVJ48_05190</name>
</gene>
<evidence type="ECO:0000256" key="2">
    <source>
        <dbReference type="ARBA" id="ARBA00022491"/>
    </source>
</evidence>
<dbReference type="GO" id="GO:0045947">
    <property type="term" value="P:negative regulation of translational initiation"/>
    <property type="evidence" value="ECO:0007669"/>
    <property type="project" value="UniProtKB-UniRule"/>
</dbReference>
<name>A0A520XDN3_9DELT</name>
<dbReference type="GO" id="GO:0044781">
    <property type="term" value="P:bacterial-type flagellum organization"/>
    <property type="evidence" value="ECO:0007669"/>
    <property type="project" value="UniProtKB-KW"/>
</dbReference>
<keyword evidence="3 5" id="KW-0810">Translation regulation</keyword>
<dbReference type="GO" id="GO:0006402">
    <property type="term" value="P:mRNA catabolic process"/>
    <property type="evidence" value="ECO:0007669"/>
    <property type="project" value="InterPro"/>
</dbReference>
<dbReference type="GO" id="GO:1902208">
    <property type="term" value="P:regulation of bacterial-type flagellum assembly"/>
    <property type="evidence" value="ECO:0007669"/>
    <property type="project" value="UniProtKB-UniRule"/>
</dbReference>
<dbReference type="GO" id="GO:0006109">
    <property type="term" value="P:regulation of carbohydrate metabolic process"/>
    <property type="evidence" value="ECO:0007669"/>
    <property type="project" value="InterPro"/>
</dbReference>
<evidence type="ECO:0000256" key="5">
    <source>
        <dbReference type="HAMAP-Rule" id="MF_00167"/>
    </source>
</evidence>
<keyword evidence="5" id="KW-1005">Bacterial flagellum biogenesis</keyword>
<sequence length="107" mass="11817">MLILTRKAGESIKIGDDVTIEVLSMSGSSVKIGIDAPKSINILRKELYDIIKNENINASTVSLDDISGLNKLNELNELNNFDNFNKLNELNGIKNLNVLSSDKNKKI</sequence>
<dbReference type="Proteomes" id="UP000322454">
    <property type="component" value="Unassembled WGS sequence"/>
</dbReference>
<dbReference type="FunFam" id="2.60.40.4380:FF:000002">
    <property type="entry name" value="Translational regulator CsrA"/>
    <property type="match status" value="1"/>
</dbReference>
<keyword evidence="4 5" id="KW-0694">RNA-binding</keyword>